<dbReference type="GO" id="GO:0006400">
    <property type="term" value="P:tRNA modification"/>
    <property type="evidence" value="ECO:0007669"/>
    <property type="project" value="InterPro"/>
</dbReference>
<dbReference type="InterPro" id="IPR007537">
    <property type="entry name" value="tRNAHis_GuaTrfase_Thg1"/>
</dbReference>
<dbReference type="PANTHER" id="PTHR12729">
    <property type="entry name" value="TRNA(HIS) GUANYLYLTRANSFERASE-RELATED"/>
    <property type="match status" value="1"/>
</dbReference>
<dbReference type="GO" id="GO:0008193">
    <property type="term" value="F:tRNA guanylyltransferase activity"/>
    <property type="evidence" value="ECO:0007669"/>
    <property type="project" value="InterPro"/>
</dbReference>
<sequence>MKWKEFFPNKDLAEQPYFEAELLCYPKQKIICDYLSSRQAECHTSNQYNTCFWMLGTLSKDRNELLFQKFHLNYNNELAMFRKGSCTYRHKWSAQIAVVPLGRLMAEAQAE</sequence>
<dbReference type="InterPro" id="IPR038469">
    <property type="entry name" value="tRNAHis_GuaTrfase_Thg1_sf"/>
</dbReference>
<dbReference type="AlphaFoldDB" id="A0A0E0C758"/>
<feature type="domain" description="Thg1 C-terminal" evidence="1">
    <location>
        <begin position="56"/>
        <end position="95"/>
    </location>
</feature>
<dbReference type="Pfam" id="PF14413">
    <property type="entry name" value="Thg1C"/>
    <property type="match status" value="2"/>
</dbReference>
<keyword evidence="3" id="KW-1185">Reference proteome</keyword>
<accession>A0A0E0C758</accession>
<dbReference type="Gene3D" id="3.30.70.3000">
    <property type="match status" value="1"/>
</dbReference>
<dbReference type="Proteomes" id="UP000008021">
    <property type="component" value="Chromosome 1"/>
</dbReference>
<evidence type="ECO:0000313" key="3">
    <source>
        <dbReference type="Proteomes" id="UP000008021"/>
    </source>
</evidence>
<reference evidence="2" key="2">
    <citation type="submission" date="2018-05" db="EMBL/GenBank/DDBJ databases">
        <title>OmerRS3 (Oryza meridionalis Reference Sequence Version 3).</title>
        <authorList>
            <person name="Zhang J."/>
            <person name="Kudrna D."/>
            <person name="Lee S."/>
            <person name="Talag J."/>
            <person name="Welchert J."/>
            <person name="Wing R.A."/>
        </authorList>
    </citation>
    <scope>NUCLEOTIDE SEQUENCE [LARGE SCALE GENOMIC DNA]</scope>
    <source>
        <strain evidence="2">cv. OR44</strain>
    </source>
</reference>
<dbReference type="EnsemblPlants" id="OMERI01G26770.1">
    <property type="protein sequence ID" value="OMERI01G26770.1"/>
    <property type="gene ID" value="OMERI01G26770"/>
</dbReference>
<dbReference type="Gramene" id="OMERI01G26770.1">
    <property type="protein sequence ID" value="OMERI01G26770.1"/>
    <property type="gene ID" value="OMERI01G26770"/>
</dbReference>
<feature type="domain" description="Thg1 C-terminal" evidence="1">
    <location>
        <begin position="30"/>
        <end position="55"/>
    </location>
</feature>
<organism evidence="2">
    <name type="scientific">Oryza meridionalis</name>
    <dbReference type="NCBI Taxonomy" id="40149"/>
    <lineage>
        <taxon>Eukaryota</taxon>
        <taxon>Viridiplantae</taxon>
        <taxon>Streptophyta</taxon>
        <taxon>Embryophyta</taxon>
        <taxon>Tracheophyta</taxon>
        <taxon>Spermatophyta</taxon>
        <taxon>Magnoliopsida</taxon>
        <taxon>Liliopsida</taxon>
        <taxon>Poales</taxon>
        <taxon>Poaceae</taxon>
        <taxon>BOP clade</taxon>
        <taxon>Oryzoideae</taxon>
        <taxon>Oryzeae</taxon>
        <taxon>Oryzinae</taxon>
        <taxon>Oryza</taxon>
    </lineage>
</organism>
<evidence type="ECO:0000259" key="1">
    <source>
        <dbReference type="Pfam" id="PF14413"/>
    </source>
</evidence>
<dbReference type="PANTHER" id="PTHR12729:SF6">
    <property type="entry name" value="TRNA(HIS) GUANYLYLTRANSFERASE-RELATED"/>
    <property type="match status" value="1"/>
</dbReference>
<dbReference type="eggNOG" id="KOG2721">
    <property type="taxonomic scope" value="Eukaryota"/>
</dbReference>
<dbReference type="InterPro" id="IPR025845">
    <property type="entry name" value="Thg1_C_dom"/>
</dbReference>
<dbReference type="HOGENOM" id="CLU_044271_2_0_1"/>
<protein>
    <recommendedName>
        <fullName evidence="1">Thg1 C-terminal domain-containing protein</fullName>
    </recommendedName>
</protein>
<proteinExistence type="predicted"/>
<evidence type="ECO:0000313" key="2">
    <source>
        <dbReference type="EnsemblPlants" id="OMERI01G26770.1"/>
    </source>
</evidence>
<dbReference type="GO" id="GO:0000287">
    <property type="term" value="F:magnesium ion binding"/>
    <property type="evidence" value="ECO:0007669"/>
    <property type="project" value="InterPro"/>
</dbReference>
<reference evidence="2" key="1">
    <citation type="submission" date="2015-04" db="UniProtKB">
        <authorList>
            <consortium name="EnsemblPlants"/>
        </authorList>
    </citation>
    <scope>IDENTIFICATION</scope>
</reference>
<name>A0A0E0C758_9ORYZ</name>
<dbReference type="STRING" id="40149.A0A0E0C758"/>